<keyword evidence="1" id="KW-0472">Membrane</keyword>
<comment type="caution">
    <text evidence="2">The sequence shown here is derived from an EMBL/GenBank/DDBJ whole genome shotgun (WGS) entry which is preliminary data.</text>
</comment>
<proteinExistence type="predicted"/>
<name>A0AAW0A581_9AGAR</name>
<keyword evidence="1" id="KW-1133">Transmembrane helix</keyword>
<dbReference type="EMBL" id="JAWWNJ010000084">
    <property type="protein sequence ID" value="KAK7001079.1"/>
    <property type="molecule type" value="Genomic_DNA"/>
</dbReference>
<organism evidence="2 3">
    <name type="scientific">Favolaschia claudopus</name>
    <dbReference type="NCBI Taxonomy" id="2862362"/>
    <lineage>
        <taxon>Eukaryota</taxon>
        <taxon>Fungi</taxon>
        <taxon>Dikarya</taxon>
        <taxon>Basidiomycota</taxon>
        <taxon>Agaricomycotina</taxon>
        <taxon>Agaricomycetes</taxon>
        <taxon>Agaricomycetidae</taxon>
        <taxon>Agaricales</taxon>
        <taxon>Marasmiineae</taxon>
        <taxon>Mycenaceae</taxon>
        <taxon>Favolaschia</taxon>
    </lineage>
</organism>
<feature type="transmembrane region" description="Helical" evidence="1">
    <location>
        <begin position="63"/>
        <end position="85"/>
    </location>
</feature>
<evidence type="ECO:0000313" key="2">
    <source>
        <dbReference type="EMBL" id="KAK7001079.1"/>
    </source>
</evidence>
<dbReference type="AlphaFoldDB" id="A0AAW0A581"/>
<protein>
    <submittedName>
        <fullName evidence="2">Uncharacterized protein</fullName>
    </submittedName>
</protein>
<dbReference type="Proteomes" id="UP001362999">
    <property type="component" value="Unassembled WGS sequence"/>
</dbReference>
<evidence type="ECO:0000313" key="3">
    <source>
        <dbReference type="Proteomes" id="UP001362999"/>
    </source>
</evidence>
<sequence length="182" mass="20274">MYLGQLSEAQVVEVEPEEADAAVEEEQAEFEAVEVEVEAEAAVGADAAGGEEQVEPVAVVVEAIVGLDLWLILLSLTPLGSIYWLKLLRRLMQLFNKAPSSCNRLCILHSRLKLSTTTLVHTNSLIDRPGIAPIMISSLRNWAEFCWLITQMLQTLPYCSLSIRGQPWWTDRLASKDILIRV</sequence>
<keyword evidence="1" id="KW-0812">Transmembrane</keyword>
<gene>
    <name evidence="2" type="ORF">R3P38DRAFT_3217201</name>
</gene>
<accession>A0AAW0A581</accession>
<keyword evidence="3" id="KW-1185">Reference proteome</keyword>
<reference evidence="2 3" key="1">
    <citation type="journal article" date="2024" name="J Genomics">
        <title>Draft genome sequencing and assembly of Favolaschia claudopus CIRM-BRFM 2984 isolated from oak limbs.</title>
        <authorList>
            <person name="Navarro D."/>
            <person name="Drula E."/>
            <person name="Chaduli D."/>
            <person name="Cazenave R."/>
            <person name="Ahrendt S."/>
            <person name="Wang J."/>
            <person name="Lipzen A."/>
            <person name="Daum C."/>
            <person name="Barry K."/>
            <person name="Grigoriev I.V."/>
            <person name="Favel A."/>
            <person name="Rosso M.N."/>
            <person name="Martin F."/>
        </authorList>
    </citation>
    <scope>NUCLEOTIDE SEQUENCE [LARGE SCALE GENOMIC DNA]</scope>
    <source>
        <strain evidence="2 3">CIRM-BRFM 2984</strain>
    </source>
</reference>
<evidence type="ECO:0000256" key="1">
    <source>
        <dbReference type="SAM" id="Phobius"/>
    </source>
</evidence>